<gene>
    <name evidence="1" type="ORF">C7K08_13865</name>
</gene>
<proteinExistence type="predicted"/>
<keyword evidence="2" id="KW-1185">Reference proteome</keyword>
<evidence type="ECO:0000313" key="2">
    <source>
        <dbReference type="Proteomes" id="UP000240206"/>
    </source>
</evidence>
<dbReference type="EMBL" id="PXVC01000166">
    <property type="protein sequence ID" value="PSI00306.1"/>
    <property type="molecule type" value="Genomic_DNA"/>
</dbReference>
<dbReference type="AlphaFoldDB" id="A0A2P7EAQ4"/>
<evidence type="ECO:0000313" key="1">
    <source>
        <dbReference type="EMBL" id="PSI00306.1"/>
    </source>
</evidence>
<organism evidence="1 2">
    <name type="scientific">Synechococcus lacustris str. Tous</name>
    <dbReference type="NCBI Taxonomy" id="1910958"/>
    <lineage>
        <taxon>Bacteria</taxon>
        <taxon>Bacillati</taxon>
        <taxon>Cyanobacteriota</taxon>
        <taxon>Cyanophyceae</taxon>
        <taxon>Synechococcales</taxon>
        <taxon>Synechococcaceae</taxon>
        <taxon>Synechococcus</taxon>
    </lineage>
</organism>
<feature type="non-terminal residue" evidence="1">
    <location>
        <position position="237"/>
    </location>
</feature>
<comment type="caution">
    <text evidence="1">The sequence shown here is derived from an EMBL/GenBank/DDBJ whole genome shotgun (WGS) entry which is preliminary data.</text>
</comment>
<accession>A0A2P7EAQ4</accession>
<sequence length="237" mass="26743">MTAIYLPVEVVKREFWPKAILASYLADKGHKVYIFQDYLFDKYGYPEPGFYIGKNLFKTWGTFLLDQKLKAINDGIKMYFLEEESLGCGDLPEQAIKGYFESRFGSLSYITEALNHLHGDRFLAWSKLYADGAKGFLPESMINITGSILFASCKPEWKEIYKSFVPAAEQPYVLACSSYSFSNGISVHAQLEMASQQQLGQYSSAQTEELLLSQVDAINFAIAIKKIAGKARNIPFL</sequence>
<dbReference type="RefSeq" id="WP_133165311.1">
    <property type="nucleotide sequence ID" value="NZ_PXVC01000166.1"/>
</dbReference>
<reference evidence="2" key="1">
    <citation type="submission" date="2018-03" db="EMBL/GenBank/DDBJ databases">
        <title>Ecological and genomic features of two cosmopolitan and abundant freshwater picocyanobacteria.</title>
        <authorList>
            <person name="Cabello-Yeves P.J."/>
            <person name="Picazo A."/>
            <person name="Camacho A."/>
            <person name="Callieri C."/>
            <person name="Rosselli R."/>
            <person name="Roda-Garcia J."/>
            <person name="Coutinho F.H."/>
            <person name="Rodriguez-Valera F."/>
        </authorList>
    </citation>
    <scope>NUCLEOTIDE SEQUENCE [LARGE SCALE GENOMIC DNA]</scope>
    <source>
        <strain evidence="2">Tous</strain>
    </source>
</reference>
<protein>
    <submittedName>
        <fullName evidence="1">Uncharacterized protein</fullName>
    </submittedName>
</protein>
<name>A0A2P7EAQ4_9SYNE</name>
<dbReference type="Proteomes" id="UP000240206">
    <property type="component" value="Unassembled WGS sequence"/>
</dbReference>